<feature type="compositionally biased region" description="Gly residues" evidence="1">
    <location>
        <begin position="309"/>
        <end position="325"/>
    </location>
</feature>
<evidence type="ECO:0000313" key="2">
    <source>
        <dbReference type="EMBL" id="KZV45360.1"/>
    </source>
</evidence>
<name>A0A2Z7CE75_9LAMI</name>
<feature type="region of interest" description="Disordered" evidence="1">
    <location>
        <begin position="189"/>
        <end position="211"/>
    </location>
</feature>
<dbReference type="Proteomes" id="UP000250235">
    <property type="component" value="Unassembled WGS sequence"/>
</dbReference>
<feature type="compositionally biased region" description="Basic and acidic residues" evidence="1">
    <location>
        <begin position="11"/>
        <end position="39"/>
    </location>
</feature>
<dbReference type="AlphaFoldDB" id="A0A2Z7CE75"/>
<reference evidence="2 3" key="1">
    <citation type="journal article" date="2015" name="Proc. Natl. Acad. Sci. U.S.A.">
        <title>The resurrection genome of Boea hygrometrica: A blueprint for survival of dehydration.</title>
        <authorList>
            <person name="Xiao L."/>
            <person name="Yang G."/>
            <person name="Zhang L."/>
            <person name="Yang X."/>
            <person name="Zhao S."/>
            <person name="Ji Z."/>
            <person name="Zhou Q."/>
            <person name="Hu M."/>
            <person name="Wang Y."/>
            <person name="Chen M."/>
            <person name="Xu Y."/>
            <person name="Jin H."/>
            <person name="Xiao X."/>
            <person name="Hu G."/>
            <person name="Bao F."/>
            <person name="Hu Y."/>
            <person name="Wan P."/>
            <person name="Li L."/>
            <person name="Deng X."/>
            <person name="Kuang T."/>
            <person name="Xiang C."/>
            <person name="Zhu J.K."/>
            <person name="Oliver M.J."/>
            <person name="He Y."/>
        </authorList>
    </citation>
    <scope>NUCLEOTIDE SEQUENCE [LARGE SCALE GENOMIC DNA]</scope>
    <source>
        <strain evidence="3">cv. XS01</strain>
    </source>
</reference>
<dbReference type="EMBL" id="KQ996359">
    <property type="protein sequence ID" value="KZV45360.1"/>
    <property type="molecule type" value="Genomic_DNA"/>
</dbReference>
<feature type="compositionally biased region" description="Basic and acidic residues" evidence="1">
    <location>
        <begin position="50"/>
        <end position="59"/>
    </location>
</feature>
<evidence type="ECO:0000256" key="1">
    <source>
        <dbReference type="SAM" id="MobiDB-lite"/>
    </source>
</evidence>
<evidence type="ECO:0000313" key="3">
    <source>
        <dbReference type="Proteomes" id="UP000250235"/>
    </source>
</evidence>
<keyword evidence="3" id="KW-1185">Reference proteome</keyword>
<feature type="region of interest" description="Disordered" evidence="1">
    <location>
        <begin position="281"/>
        <end position="325"/>
    </location>
</feature>
<feature type="region of interest" description="Disordered" evidence="1">
    <location>
        <begin position="1"/>
        <end position="67"/>
    </location>
</feature>
<accession>A0A2Z7CE75</accession>
<organism evidence="2 3">
    <name type="scientific">Dorcoceras hygrometricum</name>
    <dbReference type="NCBI Taxonomy" id="472368"/>
    <lineage>
        <taxon>Eukaryota</taxon>
        <taxon>Viridiplantae</taxon>
        <taxon>Streptophyta</taxon>
        <taxon>Embryophyta</taxon>
        <taxon>Tracheophyta</taxon>
        <taxon>Spermatophyta</taxon>
        <taxon>Magnoliopsida</taxon>
        <taxon>eudicotyledons</taxon>
        <taxon>Gunneridae</taxon>
        <taxon>Pentapetalae</taxon>
        <taxon>asterids</taxon>
        <taxon>lamiids</taxon>
        <taxon>Lamiales</taxon>
        <taxon>Gesneriaceae</taxon>
        <taxon>Didymocarpoideae</taxon>
        <taxon>Trichosporeae</taxon>
        <taxon>Loxocarpinae</taxon>
        <taxon>Dorcoceras</taxon>
    </lineage>
</organism>
<gene>
    <name evidence="2" type="ORF">F511_44494</name>
</gene>
<proteinExistence type="predicted"/>
<sequence length="325" mass="35611">MSHTGPKTSRAARDRPEPKPRRNQTSRHDIAGNSPERRPATAAPPPSDAKGARGRDERGAIAPHRAPLMHTAVTKTRNKLRASLGQQAIRRRPVASGGSIRSASVRNSLRNIIGHRAPSITAPHRTKAPSIGRDLQQRRNIIARMLQHTSRRSCEPHAAAAGRGPWFKTSFSILKFKTLDTIRHNRMIRSEKPGSDTTCGDPDPPPGEAAEEHRNIAGRRSIREINNTNIVIRRAFKTNTLLALVPGSNRNYKNPALLGRYRQSGPRPEPRLLRQAALEALTNSARTDSPRRVGRKRISGDDGRRRRTAGGGGGGLFVREGGGGF</sequence>
<protein>
    <submittedName>
        <fullName evidence="2">Uncharacterized protein</fullName>
    </submittedName>
</protein>
<feature type="region of interest" description="Disordered" evidence="1">
    <location>
        <begin position="82"/>
        <end position="102"/>
    </location>
</feature>